<dbReference type="Pfam" id="PF03928">
    <property type="entry name" value="HbpS-like"/>
    <property type="match status" value="1"/>
</dbReference>
<protein>
    <submittedName>
        <fullName evidence="1">Heme-binding protein</fullName>
    </submittedName>
</protein>
<accession>A0A9X1SW86</accession>
<dbReference type="Proteomes" id="UP001138997">
    <property type="component" value="Unassembled WGS sequence"/>
</dbReference>
<evidence type="ECO:0000313" key="1">
    <source>
        <dbReference type="EMBL" id="MCD5314787.1"/>
    </source>
</evidence>
<dbReference type="InterPro" id="IPR005624">
    <property type="entry name" value="PduO/GlcC-like"/>
</dbReference>
<dbReference type="PANTHER" id="PTHR34309:SF1">
    <property type="entry name" value="PROTEIN GLCG"/>
    <property type="match status" value="1"/>
</dbReference>
<sequence length="132" mass="13269">MLTLEQVERVMGAATVAAEAAGVAMNIAVLDEAAQLKAFVRMDGALLGSIDVALGKARTSALFRMNTEAVFEFCKPGGPSFGLENTNGGLVVFAGGCPLIDEAGTVIGAIGVSGGSPDQDGEVALNAAKTLL</sequence>
<name>A0A9X1SW86_9ACTN</name>
<gene>
    <name evidence="1" type="ORF">LR394_28185</name>
</gene>
<comment type="caution">
    <text evidence="1">The sequence shown here is derived from an EMBL/GenBank/DDBJ whole genome shotgun (WGS) entry which is preliminary data.</text>
</comment>
<dbReference type="AlphaFoldDB" id="A0A9X1SW86"/>
<dbReference type="EMBL" id="JAJOMB010000018">
    <property type="protein sequence ID" value="MCD5314787.1"/>
    <property type="molecule type" value="Genomic_DNA"/>
</dbReference>
<keyword evidence="2" id="KW-1185">Reference proteome</keyword>
<proteinExistence type="predicted"/>
<dbReference type="RefSeq" id="WP_231447591.1">
    <property type="nucleotide sequence ID" value="NZ_JAJOMB010000018.1"/>
</dbReference>
<evidence type="ECO:0000313" key="2">
    <source>
        <dbReference type="Proteomes" id="UP001138997"/>
    </source>
</evidence>
<dbReference type="InterPro" id="IPR052517">
    <property type="entry name" value="GlcG_carb_metab_protein"/>
</dbReference>
<dbReference type="Gene3D" id="3.30.450.150">
    <property type="entry name" value="Haem-degrading domain"/>
    <property type="match status" value="1"/>
</dbReference>
<organism evidence="1 2">
    <name type="scientific">Kineosporia babensis</name>
    <dbReference type="NCBI Taxonomy" id="499548"/>
    <lineage>
        <taxon>Bacteria</taxon>
        <taxon>Bacillati</taxon>
        <taxon>Actinomycetota</taxon>
        <taxon>Actinomycetes</taxon>
        <taxon>Kineosporiales</taxon>
        <taxon>Kineosporiaceae</taxon>
        <taxon>Kineosporia</taxon>
    </lineage>
</organism>
<reference evidence="1" key="1">
    <citation type="submission" date="2021-11" db="EMBL/GenBank/DDBJ databases">
        <title>Streptomyces corallinus and Kineosporia corallina sp. nov., two new coral-derived marine actinobacteria.</title>
        <authorList>
            <person name="Buangrab K."/>
            <person name="Sutthacheep M."/>
            <person name="Yeemin T."/>
            <person name="Harunari E."/>
            <person name="Igarashi Y."/>
            <person name="Sripreechasak P."/>
            <person name="Kanchanasin P."/>
            <person name="Tanasupawat S."/>
            <person name="Phongsopitanun W."/>
        </authorList>
    </citation>
    <scope>NUCLEOTIDE SEQUENCE</scope>
    <source>
        <strain evidence="1">JCM 31032</strain>
    </source>
</reference>
<dbReference type="InterPro" id="IPR038084">
    <property type="entry name" value="PduO/GlcC-like_sf"/>
</dbReference>
<dbReference type="SUPFAM" id="SSF143744">
    <property type="entry name" value="GlcG-like"/>
    <property type="match status" value="1"/>
</dbReference>
<dbReference type="PANTHER" id="PTHR34309">
    <property type="entry name" value="SLR1406 PROTEIN"/>
    <property type="match status" value="1"/>
</dbReference>